<name>A0ABP0L8F4_9DINO</name>
<feature type="region of interest" description="Disordered" evidence="1">
    <location>
        <begin position="114"/>
        <end position="189"/>
    </location>
</feature>
<organism evidence="2 3">
    <name type="scientific">Durusdinium trenchii</name>
    <dbReference type="NCBI Taxonomy" id="1381693"/>
    <lineage>
        <taxon>Eukaryota</taxon>
        <taxon>Sar</taxon>
        <taxon>Alveolata</taxon>
        <taxon>Dinophyceae</taxon>
        <taxon>Suessiales</taxon>
        <taxon>Symbiodiniaceae</taxon>
        <taxon>Durusdinium</taxon>
    </lineage>
</organism>
<feature type="compositionally biased region" description="Basic and acidic residues" evidence="1">
    <location>
        <begin position="115"/>
        <end position="132"/>
    </location>
</feature>
<feature type="non-terminal residue" evidence="2">
    <location>
        <position position="232"/>
    </location>
</feature>
<feature type="compositionally biased region" description="Basic residues" evidence="1">
    <location>
        <begin position="133"/>
        <end position="144"/>
    </location>
</feature>
<dbReference type="EMBL" id="CAXAMM010015061">
    <property type="protein sequence ID" value="CAK9035431.1"/>
    <property type="molecule type" value="Genomic_DNA"/>
</dbReference>
<evidence type="ECO:0000256" key="1">
    <source>
        <dbReference type="SAM" id="MobiDB-lite"/>
    </source>
</evidence>
<feature type="non-terminal residue" evidence="2">
    <location>
        <position position="1"/>
    </location>
</feature>
<keyword evidence="3" id="KW-1185">Reference proteome</keyword>
<feature type="compositionally biased region" description="Basic and acidic residues" evidence="1">
    <location>
        <begin position="151"/>
        <end position="161"/>
    </location>
</feature>
<dbReference type="Proteomes" id="UP001642464">
    <property type="component" value="Unassembled WGS sequence"/>
</dbReference>
<evidence type="ECO:0000313" key="3">
    <source>
        <dbReference type="Proteomes" id="UP001642464"/>
    </source>
</evidence>
<comment type="caution">
    <text evidence="2">The sequence shown here is derived from an EMBL/GenBank/DDBJ whole genome shotgun (WGS) entry which is preliminary data.</text>
</comment>
<proteinExistence type="predicted"/>
<gene>
    <name evidence="2" type="ORF">SCF082_LOCUS21284</name>
</gene>
<evidence type="ECO:0000313" key="2">
    <source>
        <dbReference type="EMBL" id="CAK9035431.1"/>
    </source>
</evidence>
<feature type="region of interest" description="Disordered" evidence="1">
    <location>
        <begin position="52"/>
        <end position="94"/>
    </location>
</feature>
<protein>
    <submittedName>
        <fullName evidence="2">Uncharacterized protein</fullName>
    </submittedName>
</protein>
<feature type="compositionally biased region" description="Polar residues" evidence="1">
    <location>
        <begin position="8"/>
        <end position="22"/>
    </location>
</feature>
<feature type="region of interest" description="Disordered" evidence="1">
    <location>
        <begin position="1"/>
        <end position="22"/>
    </location>
</feature>
<reference evidence="2 3" key="1">
    <citation type="submission" date="2024-02" db="EMBL/GenBank/DDBJ databases">
        <authorList>
            <person name="Chen Y."/>
            <person name="Shah S."/>
            <person name="Dougan E. K."/>
            <person name="Thang M."/>
            <person name="Chan C."/>
        </authorList>
    </citation>
    <scope>NUCLEOTIDE SEQUENCE [LARGE SCALE GENOMIC DNA]</scope>
</reference>
<accession>A0ABP0L8F4</accession>
<sequence>SLDEITSPVKNSVCENMGNSSELPEAPVQAWSWMLPSIHESEGAVIFAKHHHNEQGSVPHAETLQSSTGGSSMEVPHGNQCEDGTIPGGNKNELGKAAITGLAHLDETEPIEAEAEAKARGRPRIPDEEKINNGKRHQSHRSRPRIVVPKIEPEPSQKQEEDSGVVAPEDTAESKKPLRATFAGRIAPSTSDGKELFERLKAIHMEHAPPKCRSEKMQRHLWKHVKEAAGFG</sequence>